<dbReference type="GO" id="GO:0016740">
    <property type="term" value="F:transferase activity"/>
    <property type="evidence" value="ECO:0007669"/>
    <property type="project" value="UniProtKB-KW"/>
</dbReference>
<dbReference type="PIRSF" id="PIRSF001617">
    <property type="entry name" value="Alpha-AR"/>
    <property type="match status" value="1"/>
</dbReference>
<dbReference type="SUPFAM" id="SSF51735">
    <property type="entry name" value="NAD(P)-binding Rossmann-fold domains"/>
    <property type="match status" value="1"/>
</dbReference>
<dbReference type="InterPro" id="IPR045851">
    <property type="entry name" value="AMP-bd_C_sf"/>
</dbReference>
<dbReference type="NCBIfam" id="TIGR01733">
    <property type="entry name" value="AA-adenyl-dom"/>
    <property type="match status" value="1"/>
</dbReference>
<keyword evidence="6" id="KW-0413">Isomerase</keyword>
<dbReference type="PANTHER" id="PTHR44845:SF7">
    <property type="entry name" value="PLIPASTATIN SYNTHASE SUBUNIT D"/>
    <property type="match status" value="1"/>
</dbReference>
<dbReference type="PROSITE" id="PS00012">
    <property type="entry name" value="PHOSPHOPANTETHEINE"/>
    <property type="match status" value="1"/>
</dbReference>
<dbReference type="Gene3D" id="3.40.50.150">
    <property type="entry name" value="Vaccinia Virus protein VP39"/>
    <property type="match status" value="1"/>
</dbReference>
<evidence type="ECO:0000256" key="4">
    <source>
        <dbReference type="ARBA" id="ARBA00022679"/>
    </source>
</evidence>
<keyword evidence="2" id="KW-0596">Phosphopantetheine</keyword>
<dbReference type="eggNOG" id="COG1020">
    <property type="taxonomic scope" value="Bacteria"/>
</dbReference>
<dbReference type="OrthoDB" id="473401at2"/>
<dbReference type="Gene3D" id="1.10.1200.10">
    <property type="entry name" value="ACP-like"/>
    <property type="match status" value="1"/>
</dbReference>
<dbReference type="eggNOG" id="COG2227">
    <property type="taxonomic scope" value="Bacteria"/>
</dbReference>
<dbReference type="Pfam" id="PF00501">
    <property type="entry name" value="AMP-binding"/>
    <property type="match status" value="1"/>
</dbReference>
<name>K9Y136_STAC7</name>
<dbReference type="STRING" id="111780.Sta7437_4185"/>
<gene>
    <name evidence="6" type="ordered locus">Sta7437_4185</name>
</gene>
<evidence type="ECO:0000256" key="2">
    <source>
        <dbReference type="ARBA" id="ARBA00022450"/>
    </source>
</evidence>
<dbReference type="SUPFAM" id="SSF47336">
    <property type="entry name" value="ACP-like"/>
    <property type="match status" value="1"/>
</dbReference>
<dbReference type="Pfam" id="PF07993">
    <property type="entry name" value="NAD_binding_4"/>
    <property type="match status" value="1"/>
</dbReference>
<dbReference type="eggNOG" id="COG3320">
    <property type="taxonomic scope" value="Bacteria"/>
</dbReference>
<dbReference type="FunFam" id="1.10.1200.10:FF:000005">
    <property type="entry name" value="Nonribosomal peptide synthetase 1"/>
    <property type="match status" value="1"/>
</dbReference>
<dbReference type="PROSITE" id="PS50075">
    <property type="entry name" value="CARRIER"/>
    <property type="match status" value="1"/>
</dbReference>
<evidence type="ECO:0000313" key="6">
    <source>
        <dbReference type="EMBL" id="AFZ37662.1"/>
    </source>
</evidence>
<dbReference type="CDD" id="cd05235">
    <property type="entry name" value="SDR_e1"/>
    <property type="match status" value="1"/>
</dbReference>
<dbReference type="NCBIfam" id="TIGR01746">
    <property type="entry name" value="Thioester-redct"/>
    <property type="match status" value="1"/>
</dbReference>
<dbReference type="GO" id="GO:0047462">
    <property type="term" value="F:phenylalanine racemase (ATP-hydrolyzing) activity"/>
    <property type="evidence" value="ECO:0007669"/>
    <property type="project" value="UniProtKB-EC"/>
</dbReference>
<keyword evidence="4" id="KW-0808">Transferase</keyword>
<dbReference type="SUPFAM" id="SSF53335">
    <property type="entry name" value="S-adenosyl-L-methionine-dependent methyltransferases"/>
    <property type="match status" value="1"/>
</dbReference>
<dbReference type="HOGENOM" id="CLU_000022_2_17_3"/>
<dbReference type="Proteomes" id="UP000010473">
    <property type="component" value="Chromosome"/>
</dbReference>
<dbReference type="InterPro" id="IPR025110">
    <property type="entry name" value="AMP-bd_C"/>
</dbReference>
<sequence>MFEAVKDMCIHQLVETQVAKTPDAIAVIFENQQLTYRELNEKANQLAHYLRSLGVQPETLVGVCVERSLEMIVALLGILKAGGAYVPLDPAYPQERLASITEDAQFPVLLTQKHLTEALPQHQAQTVFLEKDWQIFSEQSINNLINETKSNNLAYVLYTSGSTGKPKGVAIEHRNTVALIDWATRFFTCEQLQGVLASTSVCFDLSIFEIFVTLSCGGKIILAQNALQLPKLIAAKEVTLINTVPSAIATLYQIHGIPKSVNTINLAGEPLQNSLVQKLYQLDHIRQVVNLYGPTEDTTYSTVAVIPKGWDQIPLIGRPISNTQIYLVEYPARRKNDPLKLVPDGIEGEVYISGAGLARGYLNRPELTAEKFITNPFSNEPDARLYKTGDLAVYLPDGNLKYLGRIDHQVKIRGFRIEIGEIESVLIQNPEVREAVVVPREGESGDKNLVAYVVPKTESDNSELLTVTDSSLNEEVQQWIKVWNDTYSQSSDSCDPTFDFTGWNDSFTGSLMSGEEVHEWVDCTIERILSFRPQTVLEIGCGMGLLLFRLAPHCTHYSGIDLSAEAINHIEQRLSKENLDHVDVIAKPAHDLEEFEPKSFDTIIINSVIQYFPNINYLVQVLEKAVKLVKPGGRIFIGDVRSLPLLEAFHTGVQLAQVPDFLPCDQLKQRIQTRIAQDKELVIHPDFFHVLKHNLPQISQVETLLKRGHTQNELIRFRSDVILHVETKIETISEPLCFDWEQQQLSIPKIYQLLQENKLETLRITNIPDARIIAEVKGTEILVSNNKPETVEKLKHRIHELSQSTGIHPEQFWSLSEKFPYQVYITWTESYAVGKYDVILQPKSQTQQNILALPEPVLEFKPWKAYANNPVQEKNTLIPKLRAFLKDKLPKYMVPSAFVMMESLPLTPNGKIDRRALPDPKKERPVLNEDYIAPSTLLEEQLAEIWSEILEIDQIGVKDNFFELGGHSLLAAQMLAQAEEVIDVALPIFYLLKEPTITGLIEGINVVQNSGSAFPIQQKAEIDWQFETTLDPTIQPEIPFIEFTSEPEHIFLTGATGFLGAFLLDELLKETSANIYCLVRASNFEAGRQKIQANLERYLLWNSEIASRIIPVIGDLSEPLLGLTKEQFQTLASKLDLIYHAGAFVNLVYSYASLKPINVLGTQEILRLASLGKVTPVHYISTIDVLKPLTNFGKKVIGENEHLDSGQEVDKGYTQTKWVAEQLIIAARSRGIPTCIYRPGMLTGHSQTGASHTNDLMCRIIKGIIQLEAAPNLNHWVNLIPIDYASKAIVHLSRQHKSLDQAFHIVNPEPLPWKKLIEQIRDLGYNIQLLPHQDWQAKLLNLSSDADNALIPMRSLFTEKSENQMTYLETFLSTARAFDCQNTLNGLAKTSIICPSIHTNLLKIYFSYFIKNGFPYPDAQPNTKMLKVGSIGELLSI</sequence>
<dbReference type="Pfam" id="PF08242">
    <property type="entry name" value="Methyltransf_12"/>
    <property type="match status" value="1"/>
</dbReference>
<dbReference type="PANTHER" id="PTHR44845">
    <property type="entry name" value="CARRIER DOMAIN-CONTAINING PROTEIN"/>
    <property type="match status" value="1"/>
</dbReference>
<reference evidence="7" key="1">
    <citation type="journal article" date="2013" name="Proc. Natl. Acad. Sci. U.S.A.">
        <title>Improving the coverage of the cyanobacterial phylum using diversity-driven genome sequencing.</title>
        <authorList>
            <person name="Shih P.M."/>
            <person name="Wu D."/>
            <person name="Latifi A."/>
            <person name="Axen S.D."/>
            <person name="Fewer D.P."/>
            <person name="Talla E."/>
            <person name="Calteau A."/>
            <person name="Cai F."/>
            <person name="Tandeau de Marsac N."/>
            <person name="Rippka R."/>
            <person name="Herdman M."/>
            <person name="Sivonen K."/>
            <person name="Coursin T."/>
            <person name="Laurent T."/>
            <person name="Goodwin L."/>
            <person name="Nolan M."/>
            <person name="Davenport K.W."/>
            <person name="Han C.S."/>
            <person name="Rubin E.M."/>
            <person name="Eisen J.A."/>
            <person name="Woyke T."/>
            <person name="Gugger M."/>
            <person name="Kerfeld C.A."/>
        </authorList>
    </citation>
    <scope>NUCLEOTIDE SEQUENCE [LARGE SCALE GENOMIC DNA]</scope>
    <source>
        <strain evidence="7">ATCC 29371 / PCC 7437</strain>
    </source>
</reference>
<comment type="cofactor">
    <cofactor evidence="1">
        <name>pantetheine 4'-phosphate</name>
        <dbReference type="ChEBI" id="CHEBI:47942"/>
    </cofactor>
</comment>
<feature type="domain" description="Carrier" evidence="5">
    <location>
        <begin position="933"/>
        <end position="1008"/>
    </location>
</feature>
<dbReference type="InterPro" id="IPR000873">
    <property type="entry name" value="AMP-dep_synth/lig_dom"/>
</dbReference>
<dbReference type="Gene3D" id="2.30.38.10">
    <property type="entry name" value="Luciferase, Domain 3"/>
    <property type="match status" value="1"/>
</dbReference>
<dbReference type="InterPro" id="IPR013217">
    <property type="entry name" value="Methyltransf_12"/>
</dbReference>
<evidence type="ECO:0000256" key="3">
    <source>
        <dbReference type="ARBA" id="ARBA00022553"/>
    </source>
</evidence>
<dbReference type="InterPro" id="IPR029063">
    <property type="entry name" value="SAM-dependent_MTases_sf"/>
</dbReference>
<dbReference type="FunFam" id="3.40.50.980:FF:000001">
    <property type="entry name" value="Non-ribosomal peptide synthetase"/>
    <property type="match status" value="1"/>
</dbReference>
<dbReference type="InterPro" id="IPR036291">
    <property type="entry name" value="NAD(P)-bd_dom_sf"/>
</dbReference>
<accession>K9Y136</accession>
<dbReference type="InterPro" id="IPR010071">
    <property type="entry name" value="AA_adenyl_dom"/>
</dbReference>
<dbReference type="Gene3D" id="3.40.50.720">
    <property type="entry name" value="NAD(P)-binding Rossmann-like Domain"/>
    <property type="match status" value="1"/>
</dbReference>
<dbReference type="EC" id="5.1.1.11" evidence="6"/>
<dbReference type="EMBL" id="CP003653">
    <property type="protein sequence ID" value="AFZ37662.1"/>
    <property type="molecule type" value="Genomic_DNA"/>
</dbReference>
<dbReference type="PATRIC" id="fig|111780.3.peg.4337"/>
<dbReference type="CDD" id="cd12115">
    <property type="entry name" value="A_NRPS_Sfm_like"/>
    <property type="match status" value="1"/>
</dbReference>
<dbReference type="InterPro" id="IPR010080">
    <property type="entry name" value="Thioester_reductase-like_dom"/>
</dbReference>
<dbReference type="SUPFAM" id="SSF56801">
    <property type="entry name" value="Acetyl-CoA synthetase-like"/>
    <property type="match status" value="1"/>
</dbReference>
<dbReference type="Pfam" id="PF00550">
    <property type="entry name" value="PP-binding"/>
    <property type="match status" value="1"/>
</dbReference>
<dbReference type="KEGG" id="scs:Sta7437_4185"/>
<organism evidence="6 7">
    <name type="scientific">Stanieria cyanosphaera (strain ATCC 29371 / PCC 7437)</name>
    <dbReference type="NCBI Taxonomy" id="111780"/>
    <lineage>
        <taxon>Bacteria</taxon>
        <taxon>Bacillati</taxon>
        <taxon>Cyanobacteriota</taxon>
        <taxon>Cyanophyceae</taxon>
        <taxon>Pleurocapsales</taxon>
        <taxon>Dermocarpellaceae</taxon>
        <taxon>Stanieria</taxon>
    </lineage>
</organism>
<dbReference type="InterPro" id="IPR013120">
    <property type="entry name" value="FAR_NAD-bd"/>
</dbReference>
<dbReference type="Pfam" id="PF13193">
    <property type="entry name" value="AMP-binding_C"/>
    <property type="match status" value="1"/>
</dbReference>
<dbReference type="Gene3D" id="3.40.50.980">
    <property type="match status" value="2"/>
</dbReference>
<proteinExistence type="predicted"/>
<dbReference type="CDD" id="cd02440">
    <property type="entry name" value="AdoMet_MTases"/>
    <property type="match status" value="1"/>
</dbReference>
<dbReference type="InterPro" id="IPR009081">
    <property type="entry name" value="PP-bd_ACP"/>
</dbReference>
<keyword evidence="3" id="KW-0597">Phosphoprotein</keyword>
<evidence type="ECO:0000259" key="5">
    <source>
        <dbReference type="PROSITE" id="PS50075"/>
    </source>
</evidence>
<dbReference type="InterPro" id="IPR036736">
    <property type="entry name" value="ACP-like_sf"/>
</dbReference>
<dbReference type="RefSeq" id="WP_015195316.1">
    <property type="nucleotide sequence ID" value="NC_019748.1"/>
</dbReference>
<dbReference type="Gene3D" id="3.30.300.30">
    <property type="match status" value="2"/>
</dbReference>
<dbReference type="InterPro" id="IPR020845">
    <property type="entry name" value="AMP-binding_CS"/>
</dbReference>
<protein>
    <submittedName>
        <fullName evidence="6">Amino acid adenylation domain protein</fullName>
        <ecNumber evidence="6">5.1.1.11</ecNumber>
    </submittedName>
</protein>
<keyword evidence="7" id="KW-1185">Reference proteome</keyword>
<evidence type="ECO:0000313" key="7">
    <source>
        <dbReference type="Proteomes" id="UP000010473"/>
    </source>
</evidence>
<dbReference type="FunFam" id="3.40.50.12780:FF:000012">
    <property type="entry name" value="Non-ribosomal peptide synthetase"/>
    <property type="match status" value="1"/>
</dbReference>
<evidence type="ECO:0000256" key="1">
    <source>
        <dbReference type="ARBA" id="ARBA00001957"/>
    </source>
</evidence>
<dbReference type="PROSITE" id="PS00455">
    <property type="entry name" value="AMP_BINDING"/>
    <property type="match status" value="1"/>
</dbReference>
<dbReference type="InterPro" id="IPR006162">
    <property type="entry name" value="Ppantetheine_attach_site"/>
</dbReference>